<protein>
    <submittedName>
        <fullName evidence="3">Uncharacterized protein</fullName>
    </submittedName>
</protein>
<evidence type="ECO:0000313" key="3">
    <source>
        <dbReference type="EnsemblMetazoa" id="tetur35g00440.1"/>
    </source>
</evidence>
<keyword evidence="4" id="KW-1185">Reference proteome</keyword>
<feature type="region of interest" description="Disordered" evidence="1">
    <location>
        <begin position="155"/>
        <end position="177"/>
    </location>
</feature>
<dbReference type="EMBL" id="CAEY01001013">
    <property type="status" value="NOT_ANNOTATED_CDS"/>
    <property type="molecule type" value="Genomic_DNA"/>
</dbReference>
<evidence type="ECO:0000313" key="4">
    <source>
        <dbReference type="Proteomes" id="UP000015104"/>
    </source>
</evidence>
<evidence type="ECO:0000256" key="1">
    <source>
        <dbReference type="SAM" id="MobiDB-lite"/>
    </source>
</evidence>
<dbReference type="EnsemblMetazoa" id="tetur35g00440.1">
    <property type="protein sequence ID" value="tetur35g00440.1"/>
    <property type="gene ID" value="tetur35g00440"/>
</dbReference>
<dbReference type="AlphaFoldDB" id="T1L370"/>
<feature type="compositionally biased region" description="Low complexity" evidence="1">
    <location>
        <begin position="111"/>
        <end position="126"/>
    </location>
</feature>
<proteinExistence type="predicted"/>
<evidence type="ECO:0000256" key="2">
    <source>
        <dbReference type="SAM" id="SignalP"/>
    </source>
</evidence>
<feature type="compositionally biased region" description="Polar residues" evidence="1">
    <location>
        <begin position="97"/>
        <end position="110"/>
    </location>
</feature>
<feature type="signal peptide" evidence="2">
    <location>
        <begin position="1"/>
        <end position="22"/>
    </location>
</feature>
<name>T1L370_TETUR</name>
<dbReference type="HOGENOM" id="CLU_1284765_0_0_1"/>
<feature type="chain" id="PRO_5004592077" evidence="2">
    <location>
        <begin position="23"/>
        <end position="215"/>
    </location>
</feature>
<dbReference type="Proteomes" id="UP000015104">
    <property type="component" value="Unassembled WGS sequence"/>
</dbReference>
<reference evidence="4" key="1">
    <citation type="submission" date="2011-08" db="EMBL/GenBank/DDBJ databases">
        <authorList>
            <person name="Rombauts S."/>
        </authorList>
    </citation>
    <scope>NUCLEOTIDE SEQUENCE</scope>
    <source>
        <strain evidence="4">London</strain>
    </source>
</reference>
<accession>T1L370</accession>
<sequence length="215" mass="23933">MRQVNLLYRQLIIIILWQVISCSGTSDNKTTTPATLFTSLKTIISSTTTVSSKVSRVNDYLLNNLTADGSIEGDIKINNNTVNITLTSTNDFVSNATTNADQKTNQTSDINNNSTHSHHNNTNYTNDFNEDKLNITSRRKWTEPEKIISRIKRARGRGKNQGYDATDRAKAQSGGKSSAFPTINFKITEKQFTIYLTSTLSMIILSMTQSLPVSL</sequence>
<feature type="region of interest" description="Disordered" evidence="1">
    <location>
        <begin position="97"/>
        <end position="129"/>
    </location>
</feature>
<keyword evidence="2" id="KW-0732">Signal</keyword>
<organism evidence="3 4">
    <name type="scientific">Tetranychus urticae</name>
    <name type="common">Two-spotted spider mite</name>
    <dbReference type="NCBI Taxonomy" id="32264"/>
    <lineage>
        <taxon>Eukaryota</taxon>
        <taxon>Metazoa</taxon>
        <taxon>Ecdysozoa</taxon>
        <taxon>Arthropoda</taxon>
        <taxon>Chelicerata</taxon>
        <taxon>Arachnida</taxon>
        <taxon>Acari</taxon>
        <taxon>Acariformes</taxon>
        <taxon>Trombidiformes</taxon>
        <taxon>Prostigmata</taxon>
        <taxon>Eleutherengona</taxon>
        <taxon>Raphignathae</taxon>
        <taxon>Tetranychoidea</taxon>
        <taxon>Tetranychidae</taxon>
        <taxon>Tetranychus</taxon>
    </lineage>
</organism>
<reference evidence="3" key="2">
    <citation type="submission" date="2015-06" db="UniProtKB">
        <authorList>
            <consortium name="EnsemblMetazoa"/>
        </authorList>
    </citation>
    <scope>IDENTIFICATION</scope>
</reference>